<dbReference type="GO" id="GO:0005829">
    <property type="term" value="C:cytosol"/>
    <property type="evidence" value="ECO:0007669"/>
    <property type="project" value="TreeGrafter"/>
</dbReference>
<keyword evidence="3" id="KW-1185">Reference proteome</keyword>
<dbReference type="InterPro" id="IPR036390">
    <property type="entry name" value="WH_DNA-bd_sf"/>
</dbReference>
<dbReference type="PANTHER" id="PTHR33221">
    <property type="entry name" value="WINGED HELIX-TURN-HELIX TRANSCRIPTIONAL REGULATOR, RRF2 FAMILY"/>
    <property type="match status" value="1"/>
</dbReference>
<comment type="caution">
    <text evidence="2">The sequence shown here is derived from an EMBL/GenBank/DDBJ whole genome shotgun (WGS) entry which is preliminary data.</text>
</comment>
<dbReference type="Gene3D" id="1.10.10.10">
    <property type="entry name" value="Winged helix-like DNA-binding domain superfamily/Winged helix DNA-binding domain"/>
    <property type="match status" value="1"/>
</dbReference>
<dbReference type="AlphaFoldDB" id="A0A418WUH3"/>
<dbReference type="SUPFAM" id="SSF46785">
    <property type="entry name" value="Winged helix' DNA-binding domain"/>
    <property type="match status" value="1"/>
</dbReference>
<dbReference type="OrthoDB" id="9802344at2"/>
<evidence type="ECO:0000313" key="2">
    <source>
        <dbReference type="EMBL" id="RJF94922.1"/>
    </source>
</evidence>
<reference evidence="2 3" key="1">
    <citation type="submission" date="2018-09" db="EMBL/GenBank/DDBJ databases">
        <authorList>
            <person name="Zhu H."/>
        </authorList>
    </citation>
    <scope>NUCLEOTIDE SEQUENCE [LARGE SCALE GENOMIC DNA]</scope>
    <source>
        <strain evidence="2 3">K1W22B-8</strain>
    </source>
</reference>
<dbReference type="PROSITE" id="PS51197">
    <property type="entry name" value="HTH_RRF2_2"/>
    <property type="match status" value="1"/>
</dbReference>
<keyword evidence="1" id="KW-0238">DNA-binding</keyword>
<evidence type="ECO:0000256" key="1">
    <source>
        <dbReference type="ARBA" id="ARBA00023125"/>
    </source>
</evidence>
<dbReference type="NCBIfam" id="TIGR00738">
    <property type="entry name" value="rrf2_super"/>
    <property type="match status" value="1"/>
</dbReference>
<dbReference type="Proteomes" id="UP000284605">
    <property type="component" value="Unassembled WGS sequence"/>
</dbReference>
<organism evidence="2 3">
    <name type="scientific">Oleomonas cavernae</name>
    <dbReference type="NCBI Taxonomy" id="2320859"/>
    <lineage>
        <taxon>Bacteria</taxon>
        <taxon>Pseudomonadati</taxon>
        <taxon>Pseudomonadota</taxon>
        <taxon>Alphaproteobacteria</taxon>
        <taxon>Acetobacterales</taxon>
        <taxon>Acetobacteraceae</taxon>
        <taxon>Oleomonas</taxon>
    </lineage>
</organism>
<protein>
    <submittedName>
        <fullName evidence="2">Rrf2 family transcriptional regulator</fullName>
    </submittedName>
</protein>
<dbReference type="InterPro" id="IPR030489">
    <property type="entry name" value="TR_Rrf2-type_CS"/>
</dbReference>
<dbReference type="PANTHER" id="PTHR33221:SF5">
    <property type="entry name" value="HTH-TYPE TRANSCRIPTIONAL REGULATOR ISCR"/>
    <property type="match status" value="1"/>
</dbReference>
<dbReference type="Pfam" id="PF02082">
    <property type="entry name" value="Rrf2"/>
    <property type="match status" value="1"/>
</dbReference>
<dbReference type="EMBL" id="QYUK01000008">
    <property type="protein sequence ID" value="RJF94922.1"/>
    <property type="molecule type" value="Genomic_DNA"/>
</dbReference>
<dbReference type="GO" id="GO:0003677">
    <property type="term" value="F:DNA binding"/>
    <property type="evidence" value="ECO:0007669"/>
    <property type="project" value="UniProtKB-KW"/>
</dbReference>
<evidence type="ECO:0000313" key="3">
    <source>
        <dbReference type="Proteomes" id="UP000284605"/>
    </source>
</evidence>
<dbReference type="GO" id="GO:0003700">
    <property type="term" value="F:DNA-binding transcription factor activity"/>
    <property type="evidence" value="ECO:0007669"/>
    <property type="project" value="TreeGrafter"/>
</dbReference>
<accession>A0A418WUH3</accession>
<dbReference type="InterPro" id="IPR036388">
    <property type="entry name" value="WH-like_DNA-bd_sf"/>
</dbReference>
<sequence length="150" mass="15915">MLSNKGKYGIKALVHLARLPAGETAQGVDIAQANQIPKKFLDGILVDLRKTGLVNSKKGPRGGYSLGQPAYQIRLGDVVRTLDGPLAPIACASKSSFKACDDCPDVYTCGVRALMLQVRDAIASVLDKTTLADLRDGTGGSTVDNLMYHI</sequence>
<dbReference type="InterPro" id="IPR000944">
    <property type="entry name" value="Tscrpt_reg_Rrf2"/>
</dbReference>
<dbReference type="PROSITE" id="PS01332">
    <property type="entry name" value="HTH_RRF2_1"/>
    <property type="match status" value="1"/>
</dbReference>
<proteinExistence type="predicted"/>
<name>A0A418WUH3_9PROT</name>
<gene>
    <name evidence="2" type="ORF">D3874_00745</name>
</gene>